<proteinExistence type="predicted"/>
<protein>
    <submittedName>
        <fullName evidence="3">Discoidin domain-containing protein</fullName>
    </submittedName>
</protein>
<organism evidence="3 4">
    <name type="scientific">Sinomicrobium pectinilyticum</name>
    <dbReference type="NCBI Taxonomy" id="1084421"/>
    <lineage>
        <taxon>Bacteria</taxon>
        <taxon>Pseudomonadati</taxon>
        <taxon>Bacteroidota</taxon>
        <taxon>Flavobacteriia</taxon>
        <taxon>Flavobacteriales</taxon>
        <taxon>Flavobacteriaceae</taxon>
        <taxon>Sinomicrobium</taxon>
    </lineage>
</organism>
<dbReference type="OrthoDB" id="5134860at2"/>
<dbReference type="PROSITE" id="PS50022">
    <property type="entry name" value="FA58C_3"/>
    <property type="match status" value="1"/>
</dbReference>
<evidence type="ECO:0000256" key="1">
    <source>
        <dbReference type="SAM" id="SignalP"/>
    </source>
</evidence>
<reference evidence="3 4" key="1">
    <citation type="submission" date="2018-10" db="EMBL/GenBank/DDBJ databases">
        <title>Sinomicrobium pectinilyticum sp. nov., a pectinase-producing bacterium isolated from alkaline and saline soil, and emended description of the genus Sinomicrobium.</title>
        <authorList>
            <person name="Cheng B."/>
            <person name="Li C."/>
            <person name="Lai Q."/>
            <person name="Du M."/>
            <person name="Shao Z."/>
            <person name="Xu P."/>
            <person name="Yang C."/>
        </authorList>
    </citation>
    <scope>NUCLEOTIDE SEQUENCE [LARGE SCALE GENOMIC DNA]</scope>
    <source>
        <strain evidence="3 4">5DNS001</strain>
    </source>
</reference>
<dbReference type="Gene3D" id="2.60.120.260">
    <property type="entry name" value="Galactose-binding domain-like"/>
    <property type="match status" value="2"/>
</dbReference>
<dbReference type="InterPro" id="IPR008979">
    <property type="entry name" value="Galactose-bd-like_sf"/>
</dbReference>
<evidence type="ECO:0000313" key="3">
    <source>
        <dbReference type="EMBL" id="RNL91092.1"/>
    </source>
</evidence>
<feature type="chain" id="PRO_5018093547" evidence="1">
    <location>
        <begin position="22"/>
        <end position="611"/>
    </location>
</feature>
<dbReference type="Proteomes" id="UP000267469">
    <property type="component" value="Unassembled WGS sequence"/>
</dbReference>
<evidence type="ECO:0000313" key="4">
    <source>
        <dbReference type="Proteomes" id="UP000267469"/>
    </source>
</evidence>
<comment type="caution">
    <text evidence="3">The sequence shown here is derived from an EMBL/GenBank/DDBJ whole genome shotgun (WGS) entry which is preliminary data.</text>
</comment>
<dbReference type="RefSeq" id="WP_123214973.1">
    <property type="nucleotide sequence ID" value="NZ_RJTM01000028.1"/>
</dbReference>
<keyword evidence="4" id="KW-1185">Reference proteome</keyword>
<keyword evidence="1" id="KW-0732">Signal</keyword>
<feature type="domain" description="F5/8 type C" evidence="2">
    <location>
        <begin position="459"/>
        <end position="611"/>
    </location>
</feature>
<dbReference type="EMBL" id="RJTM01000028">
    <property type="protein sequence ID" value="RNL91092.1"/>
    <property type="molecule type" value="Genomic_DNA"/>
</dbReference>
<evidence type="ECO:0000259" key="2">
    <source>
        <dbReference type="PROSITE" id="PS50022"/>
    </source>
</evidence>
<dbReference type="InterPro" id="IPR000421">
    <property type="entry name" value="FA58C"/>
</dbReference>
<gene>
    <name evidence="3" type="ORF">ED312_05340</name>
</gene>
<dbReference type="AlphaFoldDB" id="A0A3N0ETI9"/>
<dbReference type="Pfam" id="PF00754">
    <property type="entry name" value="F5_F8_type_C"/>
    <property type="match status" value="2"/>
</dbReference>
<dbReference type="PROSITE" id="PS51257">
    <property type="entry name" value="PROKAR_LIPOPROTEIN"/>
    <property type="match status" value="1"/>
</dbReference>
<dbReference type="SUPFAM" id="SSF49785">
    <property type="entry name" value="Galactose-binding domain-like"/>
    <property type="match status" value="2"/>
</dbReference>
<accession>A0A3N0ETI9</accession>
<feature type="signal peptide" evidence="1">
    <location>
        <begin position="1"/>
        <end position="21"/>
    </location>
</feature>
<name>A0A3N0ETI9_SINP1</name>
<sequence length="611" mass="69228">MKKIIYLVIATGMFSVLFSCADDNVLDMEGRPDSVVNNDPPGAPLRGITENWNGHDSEVNRQYFDSYVAVYYGGEVDREITWPFGFLSNSWEYISDTYGGFGDNNGRLYAVIHQDPGSDPYYATFLDDVLDFESLIDVSLEGGEMNAADMDGIMLVVEELVENSVYSKKGAPARGVWQDRFADIFLYDLYTALEMTDDARRIYDEAVATQVSYPSEGTYWFRDWFYPLYENYEGPRVFNNFFRVLSEKYPVNVDSYSRDLNLGELVHFFSGATGTDLQPMAEEAFGWTEENDLQLLQARADFPDLNYPFDPASETIDLTGNAILSVSNDNGEGPEGAEGSLKLVDGDIYSKFLVGGFHGDINFWMQQKFAEPTVVNKYTFTSGNDAPDRDPKKWNLVGSNDMENWVTLDVRANHTFEDRNQTKEFGFENETAYKYYRINIEENYGSDAMQLSEWRLLVVEALNPSGPDDFTGDAILTVSKDNNDGPDGAEGSLKVTDGNVETKFLVGGFSPDINFWMQQEFAEAKTVTRYTMTSANDAPDRDPKKWELAASGDGENWTTLDTRENQSFSDRHQTKTYEVPNNTAYTFYRLYIVENYGSDAMQLAEWRLLGE</sequence>